<dbReference type="OrthoDB" id="4080456at2759"/>
<sequence length="352" mass="39360">MLSDTDWGDSGDESYSESRPDHRRKRRKVVTKGRSSVPLDYSSLFAPLLTSLAERYGFDDSDEPTSGSFDQTIGDLLSDLIQAETSWLERQEVDDESGRTVRPLSKETTRRLLSDMMFTSGDNSPLSVAAATIRAKLRLQSAALRHELLNGLPPYLHDSSVTPLPTHRMSSTVNHEVIDALYSIGTTTYEHSFLSRLQGFTPTRKPGVIAVDWETCSPWMELMSDIREHHALAHPDCEQPPEVRAPIEYMPLRPCHLDQIHDLLGRVFWAGIDVSDSLQYSPEKCTIVAVYKQLVVGAAFLSSPLETYITYLAVRAGWDNSQIATSMLYHLITLNPNKDITLHVSIPSDASV</sequence>
<evidence type="ECO:0000313" key="4">
    <source>
        <dbReference type="Proteomes" id="UP000092993"/>
    </source>
</evidence>
<feature type="region of interest" description="Disordered" evidence="1">
    <location>
        <begin position="1"/>
        <end position="30"/>
    </location>
</feature>
<dbReference type="Proteomes" id="UP000092993">
    <property type="component" value="Unassembled WGS sequence"/>
</dbReference>
<accession>A0A1C7MB72</accession>
<evidence type="ECO:0000256" key="1">
    <source>
        <dbReference type="SAM" id="MobiDB-lite"/>
    </source>
</evidence>
<feature type="compositionally biased region" description="Acidic residues" evidence="1">
    <location>
        <begin position="1"/>
        <end position="15"/>
    </location>
</feature>
<keyword evidence="4" id="KW-1185">Reference proteome</keyword>
<reference evidence="3 4" key="1">
    <citation type="submission" date="2016-03" db="EMBL/GenBank/DDBJ databases">
        <title>Whole genome sequencing of Grifola frondosa 9006-11.</title>
        <authorList>
            <person name="Min B."/>
            <person name="Park H."/>
            <person name="Kim J.-G."/>
            <person name="Cho H."/>
            <person name="Oh Y.-L."/>
            <person name="Kong W.-S."/>
            <person name="Choi I.-G."/>
        </authorList>
    </citation>
    <scope>NUCLEOTIDE SEQUENCE [LARGE SCALE GENOMIC DNA]</scope>
    <source>
        <strain evidence="3 4">9006-11</strain>
    </source>
</reference>
<evidence type="ECO:0000313" key="3">
    <source>
        <dbReference type="EMBL" id="OBZ74150.1"/>
    </source>
</evidence>
<feature type="compositionally biased region" description="Basic residues" evidence="1">
    <location>
        <begin position="21"/>
        <end position="30"/>
    </location>
</feature>
<comment type="caution">
    <text evidence="3">The sequence shown here is derived from an EMBL/GenBank/DDBJ whole genome shotgun (WGS) entry which is preliminary data.</text>
</comment>
<proteinExistence type="predicted"/>
<dbReference type="PROSITE" id="PS51186">
    <property type="entry name" value="GNAT"/>
    <property type="match status" value="1"/>
</dbReference>
<organism evidence="3 4">
    <name type="scientific">Grifola frondosa</name>
    <name type="common">Maitake</name>
    <name type="synonym">Polyporus frondosus</name>
    <dbReference type="NCBI Taxonomy" id="5627"/>
    <lineage>
        <taxon>Eukaryota</taxon>
        <taxon>Fungi</taxon>
        <taxon>Dikarya</taxon>
        <taxon>Basidiomycota</taxon>
        <taxon>Agaricomycotina</taxon>
        <taxon>Agaricomycetes</taxon>
        <taxon>Polyporales</taxon>
        <taxon>Grifolaceae</taxon>
        <taxon>Grifola</taxon>
    </lineage>
</organism>
<feature type="domain" description="N-acetyltransferase" evidence="2">
    <location>
        <begin position="247"/>
        <end position="352"/>
    </location>
</feature>
<dbReference type="STRING" id="5627.A0A1C7MB72"/>
<name>A0A1C7MB72_GRIFR</name>
<dbReference type="OMA" id="RHHEANA"/>
<dbReference type="AlphaFoldDB" id="A0A1C7MB72"/>
<evidence type="ECO:0000259" key="2">
    <source>
        <dbReference type="PROSITE" id="PS51186"/>
    </source>
</evidence>
<dbReference type="InterPro" id="IPR000182">
    <property type="entry name" value="GNAT_dom"/>
</dbReference>
<protein>
    <recommendedName>
        <fullName evidence="2">N-acetyltransferase domain-containing protein</fullName>
    </recommendedName>
</protein>
<dbReference type="SUPFAM" id="SSF55729">
    <property type="entry name" value="Acyl-CoA N-acyltransferases (Nat)"/>
    <property type="match status" value="1"/>
</dbReference>
<dbReference type="InterPro" id="IPR016181">
    <property type="entry name" value="Acyl_CoA_acyltransferase"/>
</dbReference>
<dbReference type="EMBL" id="LUGG01000006">
    <property type="protein sequence ID" value="OBZ74150.1"/>
    <property type="molecule type" value="Genomic_DNA"/>
</dbReference>
<gene>
    <name evidence="3" type="ORF">A0H81_05926</name>
</gene>
<dbReference type="GO" id="GO:0016747">
    <property type="term" value="F:acyltransferase activity, transferring groups other than amino-acyl groups"/>
    <property type="evidence" value="ECO:0007669"/>
    <property type="project" value="InterPro"/>
</dbReference>